<dbReference type="Proteomes" id="UP001596540">
    <property type="component" value="Unassembled WGS sequence"/>
</dbReference>
<dbReference type="NCBIfam" id="TIGR03828">
    <property type="entry name" value="pfkB"/>
    <property type="match status" value="1"/>
</dbReference>
<dbReference type="InterPro" id="IPR022463">
    <property type="entry name" value="1-PFruKinase"/>
</dbReference>
<reference evidence="14" key="1">
    <citation type="journal article" date="2019" name="Int. J. Syst. Evol. Microbiol.">
        <title>The Global Catalogue of Microorganisms (GCM) 10K type strain sequencing project: providing services to taxonomists for standard genome sequencing and annotation.</title>
        <authorList>
            <consortium name="The Broad Institute Genomics Platform"/>
            <consortium name="The Broad Institute Genome Sequencing Center for Infectious Disease"/>
            <person name="Wu L."/>
            <person name="Ma J."/>
        </authorList>
    </citation>
    <scope>NUCLEOTIDE SEQUENCE [LARGE SCALE GENOMIC DNA]</scope>
    <source>
        <strain evidence="14">CGMCC 4.7382</strain>
    </source>
</reference>
<evidence type="ECO:0000256" key="2">
    <source>
        <dbReference type="ARBA" id="ARBA00012131"/>
    </source>
</evidence>
<evidence type="ECO:0000256" key="7">
    <source>
        <dbReference type="ARBA" id="ARBA00022840"/>
    </source>
</evidence>
<comment type="catalytic activity">
    <reaction evidence="9 11">
        <text>beta-D-fructose 1-phosphate + ATP = beta-D-fructose 1,6-bisphosphate + ADP + H(+)</text>
        <dbReference type="Rhea" id="RHEA:14213"/>
        <dbReference type="ChEBI" id="CHEBI:15378"/>
        <dbReference type="ChEBI" id="CHEBI:30616"/>
        <dbReference type="ChEBI" id="CHEBI:32966"/>
        <dbReference type="ChEBI" id="CHEBI:138881"/>
        <dbReference type="ChEBI" id="CHEBI:456216"/>
        <dbReference type="EC" id="2.7.1.56"/>
    </reaction>
</comment>
<evidence type="ECO:0000259" key="12">
    <source>
        <dbReference type="Pfam" id="PF00294"/>
    </source>
</evidence>
<comment type="function">
    <text evidence="11">Catalyzes the ATP-dependent phosphorylation of fructose-l-phosphate to fructose-l,6-bisphosphate.</text>
</comment>
<dbReference type="NCBIfam" id="TIGR03168">
    <property type="entry name" value="1-PFK"/>
    <property type="match status" value="1"/>
</dbReference>
<keyword evidence="6 11" id="KW-0418">Kinase</keyword>
<proteinExistence type="inferred from homology"/>
<keyword evidence="14" id="KW-1185">Reference proteome</keyword>
<dbReference type="InterPro" id="IPR002173">
    <property type="entry name" value="Carboh/pur_kinase_PfkB_CS"/>
</dbReference>
<dbReference type="InterPro" id="IPR011611">
    <property type="entry name" value="PfkB_dom"/>
</dbReference>
<evidence type="ECO:0000256" key="11">
    <source>
        <dbReference type="RuleBase" id="RU369061"/>
    </source>
</evidence>
<protein>
    <recommendedName>
        <fullName evidence="3 11">1-phosphofructokinase</fullName>
        <shortName evidence="11">Fru1PK</shortName>
        <ecNumber evidence="2 11">2.7.1.56</ecNumber>
    </recommendedName>
    <alternativeName>
        <fullName evidence="8 11">Fructose 1-phosphate kinase</fullName>
    </alternativeName>
</protein>
<evidence type="ECO:0000256" key="1">
    <source>
        <dbReference type="ARBA" id="ARBA00010688"/>
    </source>
</evidence>
<dbReference type="InterPro" id="IPR017583">
    <property type="entry name" value="Tagatose/fructose_Pkinase"/>
</dbReference>
<comment type="similarity">
    <text evidence="1 11">Belongs to the carbohydrate kinase PfkB family.</text>
</comment>
<evidence type="ECO:0000256" key="4">
    <source>
        <dbReference type="ARBA" id="ARBA00022679"/>
    </source>
</evidence>
<evidence type="ECO:0000256" key="6">
    <source>
        <dbReference type="ARBA" id="ARBA00022777"/>
    </source>
</evidence>
<dbReference type="Gene3D" id="3.40.1190.20">
    <property type="match status" value="1"/>
</dbReference>
<dbReference type="GO" id="GO:0008662">
    <property type="term" value="F:1-phosphofructokinase activity"/>
    <property type="evidence" value="ECO:0007669"/>
    <property type="project" value="UniProtKB-EC"/>
</dbReference>
<dbReference type="CDD" id="cd01164">
    <property type="entry name" value="FruK_PfkB_like"/>
    <property type="match status" value="1"/>
</dbReference>
<gene>
    <name evidence="13" type="primary">pfkB</name>
    <name evidence="13" type="ORF">ACFQRF_17160</name>
</gene>
<sequence>MIVTVTPNPSIDRTLEISALVRGEVLRAHGSHSQAGGKGVNVSRALRNHGAATTAVLPTGGADGDQLITLLREHDVNAVTVPVAATTRSNLTIAETDGTTTKLNLAGPSLTEAEVDALIAATDAALACRPSWLVASGSLPGGAPTDLYVRIASRAAALGVPVALDTSGAPLEVAALAGSFALLKPNHEELAELLGRELPTVGDVVGGAREVLSWGNETVLVTLGGHGALLVDRERSWWAGAPRVTPRSTVGAGDCTLAGYLYAESEPAERLRRAVAWGTAAVALPGTIVPGPGDVAAAAVEVVPDPDPALVVKEM</sequence>
<dbReference type="EC" id="2.7.1.56" evidence="2 11"/>
<accession>A0ABW2KJW1</accession>
<dbReference type="EMBL" id="JBHTBH010000008">
    <property type="protein sequence ID" value="MFC7329464.1"/>
    <property type="molecule type" value="Genomic_DNA"/>
</dbReference>
<evidence type="ECO:0000256" key="8">
    <source>
        <dbReference type="ARBA" id="ARBA00032802"/>
    </source>
</evidence>
<feature type="domain" description="Carbohydrate kinase PfkB" evidence="12">
    <location>
        <begin position="9"/>
        <end position="288"/>
    </location>
</feature>
<evidence type="ECO:0000256" key="5">
    <source>
        <dbReference type="ARBA" id="ARBA00022741"/>
    </source>
</evidence>
<keyword evidence="7 11" id="KW-0067">ATP-binding</keyword>
<dbReference type="PROSITE" id="PS00583">
    <property type="entry name" value="PFKB_KINASES_1"/>
    <property type="match status" value="1"/>
</dbReference>
<dbReference type="RefSeq" id="WP_379872116.1">
    <property type="nucleotide sequence ID" value="NZ_JBHTBH010000008.1"/>
</dbReference>
<dbReference type="PIRSF" id="PIRSF000535">
    <property type="entry name" value="1PFK/6PFK/LacC"/>
    <property type="match status" value="1"/>
</dbReference>
<evidence type="ECO:0000313" key="13">
    <source>
        <dbReference type="EMBL" id="MFC7329464.1"/>
    </source>
</evidence>
<comment type="caution">
    <text evidence="13">The sequence shown here is derived from an EMBL/GenBank/DDBJ whole genome shotgun (WGS) entry which is preliminary data.</text>
</comment>
<dbReference type="InterPro" id="IPR029056">
    <property type="entry name" value="Ribokinase-like"/>
</dbReference>
<organism evidence="13 14">
    <name type="scientific">Marinactinospora rubrisoli</name>
    <dbReference type="NCBI Taxonomy" id="2715399"/>
    <lineage>
        <taxon>Bacteria</taxon>
        <taxon>Bacillati</taxon>
        <taxon>Actinomycetota</taxon>
        <taxon>Actinomycetes</taxon>
        <taxon>Streptosporangiales</taxon>
        <taxon>Nocardiopsidaceae</taxon>
        <taxon>Marinactinospora</taxon>
    </lineage>
</organism>
<keyword evidence="4 10" id="KW-0808">Transferase</keyword>
<dbReference type="PANTHER" id="PTHR46566:SF5">
    <property type="entry name" value="1-PHOSPHOFRUCTOKINASE"/>
    <property type="match status" value="1"/>
</dbReference>
<dbReference type="PANTHER" id="PTHR46566">
    <property type="entry name" value="1-PHOSPHOFRUCTOKINASE-RELATED"/>
    <property type="match status" value="1"/>
</dbReference>
<dbReference type="SUPFAM" id="SSF53613">
    <property type="entry name" value="Ribokinase-like"/>
    <property type="match status" value="1"/>
</dbReference>
<evidence type="ECO:0000256" key="10">
    <source>
        <dbReference type="PIRNR" id="PIRNR000535"/>
    </source>
</evidence>
<evidence type="ECO:0000313" key="14">
    <source>
        <dbReference type="Proteomes" id="UP001596540"/>
    </source>
</evidence>
<dbReference type="Pfam" id="PF00294">
    <property type="entry name" value="PfkB"/>
    <property type="match status" value="1"/>
</dbReference>
<evidence type="ECO:0000256" key="9">
    <source>
        <dbReference type="ARBA" id="ARBA00047745"/>
    </source>
</evidence>
<keyword evidence="5 11" id="KW-0547">Nucleotide-binding</keyword>
<evidence type="ECO:0000256" key="3">
    <source>
        <dbReference type="ARBA" id="ARBA00013596"/>
    </source>
</evidence>
<name>A0ABW2KJW1_9ACTN</name>